<reference evidence="3" key="1">
    <citation type="journal article" date="2019" name="Int. J. Syst. Evol. Microbiol.">
        <title>The Global Catalogue of Microorganisms (GCM) 10K type strain sequencing project: providing services to taxonomists for standard genome sequencing and annotation.</title>
        <authorList>
            <consortium name="The Broad Institute Genomics Platform"/>
            <consortium name="The Broad Institute Genome Sequencing Center for Infectious Disease"/>
            <person name="Wu L."/>
            <person name="Ma J."/>
        </authorList>
    </citation>
    <scope>NUCLEOTIDE SEQUENCE [LARGE SCALE GENOMIC DNA]</scope>
    <source>
        <strain evidence="3">JCM 1417</strain>
    </source>
</reference>
<comment type="caution">
    <text evidence="2">The sequence shown here is derived from an EMBL/GenBank/DDBJ whole genome shotgun (WGS) entry which is preliminary data.</text>
</comment>
<feature type="domain" description="Aminoglycoside phosphotransferase" evidence="1">
    <location>
        <begin position="20"/>
        <end position="225"/>
    </location>
</feature>
<organism evidence="2 3">
    <name type="scientific">Clostridium subterminale</name>
    <dbReference type="NCBI Taxonomy" id="1550"/>
    <lineage>
        <taxon>Bacteria</taxon>
        <taxon>Bacillati</taxon>
        <taxon>Bacillota</taxon>
        <taxon>Clostridia</taxon>
        <taxon>Eubacteriales</taxon>
        <taxon>Clostridiaceae</taxon>
        <taxon>Clostridium</taxon>
    </lineage>
</organism>
<dbReference type="Pfam" id="PF01636">
    <property type="entry name" value="APH"/>
    <property type="match status" value="1"/>
</dbReference>
<evidence type="ECO:0000259" key="1">
    <source>
        <dbReference type="Pfam" id="PF01636"/>
    </source>
</evidence>
<dbReference type="InterPro" id="IPR051678">
    <property type="entry name" value="AGP_Transferase"/>
</dbReference>
<accession>A0ABP3VZR2</accession>
<gene>
    <name evidence="2" type="ORF">GCM10008908_22540</name>
</gene>
<dbReference type="Gene3D" id="3.90.1200.10">
    <property type="match status" value="1"/>
</dbReference>
<dbReference type="InterPro" id="IPR011009">
    <property type="entry name" value="Kinase-like_dom_sf"/>
</dbReference>
<dbReference type="InterPro" id="IPR002575">
    <property type="entry name" value="Aminoglycoside_PTrfase"/>
</dbReference>
<dbReference type="RefSeq" id="WP_343826495.1">
    <property type="nucleotide sequence ID" value="NZ_BAAACI010000006.1"/>
</dbReference>
<dbReference type="EMBL" id="BAAACI010000006">
    <property type="protein sequence ID" value="GAA0773784.1"/>
    <property type="molecule type" value="Genomic_DNA"/>
</dbReference>
<protein>
    <recommendedName>
        <fullName evidence="1">Aminoglycoside phosphotransferase domain-containing protein</fullName>
    </recommendedName>
</protein>
<sequence>MNNSIIDEICFINFNKYPNEIKRFEIGYGNYVYRICFGENNFVIRINSDESAYKDTIYWLDKLKGLEIPVPKVIYKGRYDTLSYLILNHIDGDDLGNVYGNLSTEEKKGIAREIVNIQNVVATLPRNRGYGYLTSYDDENYKKCWKDVIIKHLDRSRNGIKENKIFDYKKVEKVEKLLDKYDKYLSAIKPIPFLDDLSSKNVLINEGKLSGVIDFDWICFGDKMYYVALTNMALISLGYDTEYIEFLMEEMKASEIEREILRLYTLAFCVDFMAEKGMKFKDKIVKVVQNEIELLNRVYEEIYSELTVNL</sequence>
<dbReference type="PANTHER" id="PTHR21310">
    <property type="entry name" value="AMINOGLYCOSIDE PHOSPHOTRANSFERASE-RELATED-RELATED"/>
    <property type="match status" value="1"/>
</dbReference>
<evidence type="ECO:0000313" key="3">
    <source>
        <dbReference type="Proteomes" id="UP001501047"/>
    </source>
</evidence>
<proteinExistence type="predicted"/>
<evidence type="ECO:0000313" key="2">
    <source>
        <dbReference type="EMBL" id="GAA0773784.1"/>
    </source>
</evidence>
<dbReference type="Gene3D" id="3.30.200.150">
    <property type="match status" value="1"/>
</dbReference>
<keyword evidence="3" id="KW-1185">Reference proteome</keyword>
<dbReference type="Proteomes" id="UP001501047">
    <property type="component" value="Unassembled WGS sequence"/>
</dbReference>
<dbReference type="PANTHER" id="PTHR21310:SF15">
    <property type="entry name" value="AMINOGLYCOSIDE PHOSPHOTRANSFERASE DOMAIN-CONTAINING PROTEIN"/>
    <property type="match status" value="1"/>
</dbReference>
<dbReference type="SUPFAM" id="SSF56112">
    <property type="entry name" value="Protein kinase-like (PK-like)"/>
    <property type="match status" value="1"/>
</dbReference>
<name>A0ABP3VZR2_CLOSU</name>